<evidence type="ECO:0000259" key="2">
    <source>
        <dbReference type="Pfam" id="PF13649"/>
    </source>
</evidence>
<dbReference type="InterPro" id="IPR041698">
    <property type="entry name" value="Methyltransf_25"/>
</dbReference>
<keyword evidence="4" id="KW-1185">Reference proteome</keyword>
<dbReference type="GO" id="GO:0032259">
    <property type="term" value="P:methylation"/>
    <property type="evidence" value="ECO:0007669"/>
    <property type="project" value="UniProtKB-KW"/>
</dbReference>
<gene>
    <name evidence="3" type="ORF">H0266_17890</name>
</gene>
<proteinExistence type="predicted"/>
<dbReference type="Gene3D" id="3.40.50.150">
    <property type="entry name" value="Vaccinia Virus protein VP39"/>
    <property type="match status" value="1"/>
</dbReference>
<sequence>MLYEQFAKPAGLVGKAVGWFMNKENEELNQWTVSFLGVEEGDSVLEVGFGAGQTLCTIANRQEGKVFGVDPSEVMVDTSIKRLQKRNSDCDICMIQGEASVLEGFREPLDKVYAINNVTYWDQPVATLTHLRSLLRKGGKIALTIRPHEDGAGDQTTEVLGDQLRALLANAGFKQIEVFIKSAHPNNAVCAVATNQ</sequence>
<dbReference type="AlphaFoldDB" id="A0A838CYC6"/>
<name>A0A838CYC6_9BACI</name>
<dbReference type="Proteomes" id="UP000571017">
    <property type="component" value="Unassembled WGS sequence"/>
</dbReference>
<comment type="caution">
    <text evidence="3">The sequence shown here is derived from an EMBL/GenBank/DDBJ whole genome shotgun (WGS) entry which is preliminary data.</text>
</comment>
<dbReference type="CDD" id="cd02440">
    <property type="entry name" value="AdoMet_MTases"/>
    <property type="match status" value="1"/>
</dbReference>
<dbReference type="EMBL" id="JACEFG010000004">
    <property type="protein sequence ID" value="MBA2176765.1"/>
    <property type="molecule type" value="Genomic_DNA"/>
</dbReference>
<protein>
    <submittedName>
        <fullName evidence="3">Methyltransferase domain-containing protein</fullName>
    </submittedName>
</protein>
<evidence type="ECO:0000256" key="1">
    <source>
        <dbReference type="ARBA" id="ARBA00022679"/>
    </source>
</evidence>
<reference evidence="3 4" key="1">
    <citation type="journal article" date="2004" name="Extremophiles">
        <title>Halobacillus locisalis sp. nov., a halophilic bacterium isolated from a marine solar saltern of the Yellow Sea in Korea.</title>
        <authorList>
            <person name="Yoon J.H."/>
            <person name="Kang K.H."/>
            <person name="Oh T.K."/>
            <person name="Park Y.H."/>
        </authorList>
    </citation>
    <scope>NUCLEOTIDE SEQUENCE [LARGE SCALE GENOMIC DNA]</scope>
    <source>
        <strain evidence="3 4">KCTC 3788</strain>
    </source>
</reference>
<evidence type="ECO:0000313" key="3">
    <source>
        <dbReference type="EMBL" id="MBA2176765.1"/>
    </source>
</evidence>
<keyword evidence="1 3" id="KW-0808">Transferase</keyword>
<keyword evidence="3" id="KW-0489">Methyltransferase</keyword>
<dbReference type="SUPFAM" id="SSF53335">
    <property type="entry name" value="S-adenosyl-L-methionine-dependent methyltransferases"/>
    <property type="match status" value="1"/>
</dbReference>
<dbReference type="GO" id="GO:0008168">
    <property type="term" value="F:methyltransferase activity"/>
    <property type="evidence" value="ECO:0007669"/>
    <property type="project" value="UniProtKB-KW"/>
</dbReference>
<organism evidence="3 4">
    <name type="scientific">Halobacillus locisalis</name>
    <dbReference type="NCBI Taxonomy" id="220753"/>
    <lineage>
        <taxon>Bacteria</taxon>
        <taxon>Bacillati</taxon>
        <taxon>Bacillota</taxon>
        <taxon>Bacilli</taxon>
        <taxon>Bacillales</taxon>
        <taxon>Bacillaceae</taxon>
        <taxon>Halobacillus</taxon>
    </lineage>
</organism>
<dbReference type="RefSeq" id="WP_181473817.1">
    <property type="nucleotide sequence ID" value="NZ_JACEFG010000004.1"/>
</dbReference>
<accession>A0A838CYC6</accession>
<dbReference type="Pfam" id="PF13649">
    <property type="entry name" value="Methyltransf_25"/>
    <property type="match status" value="1"/>
</dbReference>
<dbReference type="PANTHER" id="PTHR43861">
    <property type="entry name" value="TRANS-ACONITATE 2-METHYLTRANSFERASE-RELATED"/>
    <property type="match status" value="1"/>
</dbReference>
<feature type="domain" description="Methyltransferase" evidence="2">
    <location>
        <begin position="44"/>
        <end position="139"/>
    </location>
</feature>
<dbReference type="InterPro" id="IPR029063">
    <property type="entry name" value="SAM-dependent_MTases_sf"/>
</dbReference>
<evidence type="ECO:0000313" key="4">
    <source>
        <dbReference type="Proteomes" id="UP000571017"/>
    </source>
</evidence>